<feature type="region of interest" description="Disordered" evidence="1">
    <location>
        <begin position="460"/>
        <end position="504"/>
    </location>
</feature>
<dbReference type="Proteomes" id="UP000004994">
    <property type="component" value="Chromosome 8"/>
</dbReference>
<dbReference type="EnsemblPlants" id="Solyc08g079030.3.1">
    <property type="protein sequence ID" value="Solyc08g079030.3.1"/>
    <property type="gene ID" value="Solyc08g079030.3"/>
</dbReference>
<dbReference type="RefSeq" id="XP_069143911.1">
    <property type="nucleotide sequence ID" value="XM_069287810.1"/>
</dbReference>
<dbReference type="PaxDb" id="4081-Solyc08g079030.2.1"/>
<accession>A0A3Q7HV26</accession>
<dbReference type="RefSeq" id="XP_010325472.1">
    <property type="nucleotide sequence ID" value="XM_010327170.3"/>
</dbReference>
<dbReference type="RefSeq" id="XP_010325470.1">
    <property type="nucleotide sequence ID" value="XM_010327168.4"/>
</dbReference>
<gene>
    <name evidence="2" type="primary">LOC104648958</name>
</gene>
<protein>
    <submittedName>
        <fullName evidence="2">Uncharacterized protein</fullName>
    </submittedName>
</protein>
<feature type="compositionally biased region" description="Polar residues" evidence="1">
    <location>
        <begin position="491"/>
        <end position="501"/>
    </location>
</feature>
<feature type="compositionally biased region" description="Polar residues" evidence="1">
    <location>
        <begin position="460"/>
        <end position="484"/>
    </location>
</feature>
<dbReference type="RefSeq" id="XP_010325471.1">
    <property type="nucleotide sequence ID" value="XM_010327169.3"/>
</dbReference>
<organism evidence="2">
    <name type="scientific">Solanum lycopersicum</name>
    <name type="common">Tomato</name>
    <name type="synonym">Lycopersicon esculentum</name>
    <dbReference type="NCBI Taxonomy" id="4081"/>
    <lineage>
        <taxon>Eukaryota</taxon>
        <taxon>Viridiplantae</taxon>
        <taxon>Streptophyta</taxon>
        <taxon>Embryophyta</taxon>
        <taxon>Tracheophyta</taxon>
        <taxon>Spermatophyta</taxon>
        <taxon>Magnoliopsida</taxon>
        <taxon>eudicotyledons</taxon>
        <taxon>Gunneridae</taxon>
        <taxon>Pentapetalae</taxon>
        <taxon>asterids</taxon>
        <taxon>lamiids</taxon>
        <taxon>Solanales</taxon>
        <taxon>Solanaceae</taxon>
        <taxon>Solanoideae</taxon>
        <taxon>Solaneae</taxon>
        <taxon>Solanum</taxon>
        <taxon>Solanum subgen. Lycopersicon</taxon>
    </lineage>
</organism>
<feature type="compositionally biased region" description="Basic and acidic residues" evidence="1">
    <location>
        <begin position="321"/>
        <end position="334"/>
    </location>
</feature>
<dbReference type="AlphaFoldDB" id="A0A3Q7HV26"/>
<dbReference type="OMA" id="IDDCCVT"/>
<dbReference type="Pfam" id="PF05904">
    <property type="entry name" value="DUF863"/>
    <property type="match status" value="1"/>
</dbReference>
<keyword evidence="3" id="KW-1185">Reference proteome</keyword>
<evidence type="ECO:0000256" key="1">
    <source>
        <dbReference type="SAM" id="MobiDB-lite"/>
    </source>
</evidence>
<evidence type="ECO:0000313" key="3">
    <source>
        <dbReference type="Proteomes" id="UP000004994"/>
    </source>
</evidence>
<feature type="region of interest" description="Disordered" evidence="1">
    <location>
        <begin position="319"/>
        <end position="364"/>
    </location>
</feature>
<dbReference type="InterPro" id="IPR008581">
    <property type="entry name" value="DUF863_pln"/>
</dbReference>
<reference evidence="2" key="1">
    <citation type="journal article" date="2012" name="Nature">
        <title>The tomato genome sequence provides insights into fleshy fruit evolution.</title>
        <authorList>
            <consortium name="Tomato Genome Consortium"/>
        </authorList>
    </citation>
    <scope>NUCLEOTIDE SEQUENCE [LARGE SCALE GENOMIC DNA]</scope>
    <source>
        <strain evidence="2">cv. Heinz 1706</strain>
    </source>
</reference>
<dbReference type="OrthoDB" id="786875at2759"/>
<evidence type="ECO:0000313" key="2">
    <source>
        <dbReference type="EnsemblPlants" id="Solyc08g079030.3.1"/>
    </source>
</evidence>
<dbReference type="InParanoid" id="A0A3Q7HV26"/>
<dbReference type="Gramene" id="Solyc08g079030.3.1">
    <property type="protein sequence ID" value="Solyc08g079030.3.1"/>
    <property type="gene ID" value="Solyc08g079030.3"/>
</dbReference>
<feature type="region of interest" description="Disordered" evidence="1">
    <location>
        <begin position="387"/>
        <end position="445"/>
    </location>
</feature>
<name>A0A3Q7HV26_SOLLC</name>
<feature type="compositionally biased region" description="Polar residues" evidence="1">
    <location>
        <begin position="352"/>
        <end position="364"/>
    </location>
</feature>
<proteinExistence type="predicted"/>
<reference evidence="2" key="2">
    <citation type="submission" date="2019-01" db="UniProtKB">
        <authorList>
            <consortium name="EnsemblPlants"/>
        </authorList>
    </citation>
    <scope>IDENTIFICATION</scope>
    <source>
        <strain evidence="2">cv. Heinz 1706</strain>
    </source>
</reference>
<dbReference type="RefSeq" id="XP_069143912.1">
    <property type="nucleotide sequence ID" value="XM_069287811.1"/>
</dbReference>
<dbReference type="PANTHER" id="PTHR33167">
    <property type="entry name" value="TRANSCRIPTION FACTOR, PUTATIVE (DUF863)-RELATED"/>
    <property type="match status" value="1"/>
</dbReference>
<feature type="compositionally biased region" description="Polar residues" evidence="1">
    <location>
        <begin position="387"/>
        <end position="409"/>
    </location>
</feature>
<dbReference type="KEGG" id="sly:104648958"/>
<dbReference type="GeneID" id="104648958"/>
<sequence>MFVTGDYDLSLSLKYKEPVKAVFKEKIFGHDHTFKTKVYEPHQMCYTQKDTMKDLSWKELDGAYYSKGDRQGNPAAFGNFTRSSMSVDQKRICSSPKVFNWLQEQQVMFPCFQQRYSNPQIRPTHYLDHIDRGNLNKRNGFFNSLENSITKNHYHHGGVAHHSGEVNLSLSIGRNNMKATVSTKTFDHIIDLEESDDTKDSNAGLYPQSPMNSTRVSYSGYKRDYQCTHSFTNNTTDNSFDGIGTTGNYFVPNDSTSCLKQNPLAEGVEQCEKPLLSGDISGKGKVLFSDERAFLDLNKSIFDDSFHFDEPSLTCSSSKAFSRESHRLTGETRESTFPTASNRREQDDDNPNETSDIAPQRILSSVTGYERTKDVGVEQFLINLNHPLSDSSENPGSLTTDNVDQVSSTRENKSKKAKHDPMSSPDYKTQDFVKVSGPDRSLSSCKSSCFEDISSGIETTMQSGTQLKNSNTKKSETLQANISPPQEDVDSSSNSDHQMGETSEVVDGQIIRGAVSLIYLALECSEPTVAINMNKIEDDQNTEQPQCSSDTFEEMVLKQPESSIDDCCVTSNAFEFNATERKDYGITLKRGRRMKDFQRDIMPSLSTLSRHEIYEDIKIMETALRSREYKRHGSKMTDGNKWINPVRNRRSRLNHVGRKYYS</sequence>
<dbReference type="PANTHER" id="PTHR33167:SF29">
    <property type="entry name" value="T28K15.14 PROTEIN"/>
    <property type="match status" value="1"/>
</dbReference>